<evidence type="ECO:0000313" key="1">
    <source>
        <dbReference type="EMBL" id="KAH3793635.1"/>
    </source>
</evidence>
<comment type="caution">
    <text evidence="1">The sequence shown here is derived from an EMBL/GenBank/DDBJ whole genome shotgun (WGS) entry which is preliminary data.</text>
</comment>
<accession>A0A9D4FBN4</accession>
<reference evidence="1" key="2">
    <citation type="submission" date="2020-11" db="EMBL/GenBank/DDBJ databases">
        <authorList>
            <person name="McCartney M.A."/>
            <person name="Auch B."/>
            <person name="Kono T."/>
            <person name="Mallez S."/>
            <person name="Becker A."/>
            <person name="Gohl D.M."/>
            <person name="Silverstein K.A.T."/>
            <person name="Koren S."/>
            <person name="Bechman K.B."/>
            <person name="Herman A."/>
            <person name="Abrahante J.E."/>
            <person name="Garbe J."/>
        </authorList>
    </citation>
    <scope>NUCLEOTIDE SEQUENCE</scope>
    <source>
        <strain evidence="1">Duluth1</strain>
        <tissue evidence="1">Whole animal</tissue>
    </source>
</reference>
<keyword evidence="2" id="KW-1185">Reference proteome</keyword>
<gene>
    <name evidence="1" type="ORF">DPMN_147150</name>
</gene>
<dbReference type="EMBL" id="JAIWYP010000007">
    <property type="protein sequence ID" value="KAH3793635.1"/>
    <property type="molecule type" value="Genomic_DNA"/>
</dbReference>
<protein>
    <submittedName>
        <fullName evidence="1">Uncharacterized protein</fullName>
    </submittedName>
</protein>
<name>A0A9D4FBN4_DREPO</name>
<sequence length="66" mass="7991">MWSSTYGTLFKKETYSWRGKCRKGLLFMACWSSNTKQEIIAFVWRNNFERPLDPKRSKLFLEHRQG</sequence>
<dbReference type="AlphaFoldDB" id="A0A9D4FBN4"/>
<evidence type="ECO:0000313" key="2">
    <source>
        <dbReference type="Proteomes" id="UP000828390"/>
    </source>
</evidence>
<proteinExistence type="predicted"/>
<reference evidence="1" key="1">
    <citation type="journal article" date="2019" name="bioRxiv">
        <title>The Genome of the Zebra Mussel, Dreissena polymorpha: A Resource for Invasive Species Research.</title>
        <authorList>
            <person name="McCartney M.A."/>
            <person name="Auch B."/>
            <person name="Kono T."/>
            <person name="Mallez S."/>
            <person name="Zhang Y."/>
            <person name="Obille A."/>
            <person name="Becker A."/>
            <person name="Abrahante J.E."/>
            <person name="Garbe J."/>
            <person name="Badalamenti J.P."/>
            <person name="Herman A."/>
            <person name="Mangelson H."/>
            <person name="Liachko I."/>
            <person name="Sullivan S."/>
            <person name="Sone E.D."/>
            <person name="Koren S."/>
            <person name="Silverstein K.A.T."/>
            <person name="Beckman K.B."/>
            <person name="Gohl D.M."/>
        </authorList>
    </citation>
    <scope>NUCLEOTIDE SEQUENCE</scope>
    <source>
        <strain evidence="1">Duluth1</strain>
        <tissue evidence="1">Whole animal</tissue>
    </source>
</reference>
<dbReference type="Proteomes" id="UP000828390">
    <property type="component" value="Unassembled WGS sequence"/>
</dbReference>
<organism evidence="1 2">
    <name type="scientific">Dreissena polymorpha</name>
    <name type="common">Zebra mussel</name>
    <name type="synonym">Mytilus polymorpha</name>
    <dbReference type="NCBI Taxonomy" id="45954"/>
    <lineage>
        <taxon>Eukaryota</taxon>
        <taxon>Metazoa</taxon>
        <taxon>Spiralia</taxon>
        <taxon>Lophotrochozoa</taxon>
        <taxon>Mollusca</taxon>
        <taxon>Bivalvia</taxon>
        <taxon>Autobranchia</taxon>
        <taxon>Heteroconchia</taxon>
        <taxon>Euheterodonta</taxon>
        <taxon>Imparidentia</taxon>
        <taxon>Neoheterodontei</taxon>
        <taxon>Myida</taxon>
        <taxon>Dreissenoidea</taxon>
        <taxon>Dreissenidae</taxon>
        <taxon>Dreissena</taxon>
    </lineage>
</organism>